<dbReference type="Pfam" id="PF04250">
    <property type="entry name" value="DUF429"/>
    <property type="match status" value="1"/>
</dbReference>
<protein>
    <submittedName>
        <fullName evidence="1">DUF429 domain-containing protein</fullName>
    </submittedName>
</protein>
<name>A0A938YCM2_9ACTN</name>
<dbReference type="RefSeq" id="WP_205260316.1">
    <property type="nucleotide sequence ID" value="NZ_JAERWK010000010.1"/>
</dbReference>
<keyword evidence="2" id="KW-1185">Reference proteome</keyword>
<evidence type="ECO:0000313" key="1">
    <source>
        <dbReference type="EMBL" id="MBM9467374.1"/>
    </source>
</evidence>
<dbReference type="EMBL" id="JAERWK010000010">
    <property type="protein sequence ID" value="MBM9467374.1"/>
    <property type="molecule type" value="Genomic_DNA"/>
</dbReference>
<proteinExistence type="predicted"/>
<evidence type="ECO:0000313" key="2">
    <source>
        <dbReference type="Proteomes" id="UP000663792"/>
    </source>
</evidence>
<accession>A0A938YCM2</accession>
<reference evidence="1" key="1">
    <citation type="submission" date="2021-01" db="EMBL/GenBank/DDBJ databases">
        <title>YIM 132084 draft genome.</title>
        <authorList>
            <person name="An D."/>
        </authorList>
    </citation>
    <scope>NUCLEOTIDE SEQUENCE</scope>
    <source>
        <strain evidence="1">YIM 132084</strain>
    </source>
</reference>
<dbReference type="Proteomes" id="UP000663792">
    <property type="component" value="Unassembled WGS sequence"/>
</dbReference>
<comment type="caution">
    <text evidence="1">The sequence shown here is derived from an EMBL/GenBank/DDBJ whole genome shotgun (WGS) entry which is preliminary data.</text>
</comment>
<dbReference type="AlphaFoldDB" id="A0A938YCM2"/>
<organism evidence="1 2">
    <name type="scientific">Nakamurella leprariae</name>
    <dbReference type="NCBI Taxonomy" id="2803911"/>
    <lineage>
        <taxon>Bacteria</taxon>
        <taxon>Bacillati</taxon>
        <taxon>Actinomycetota</taxon>
        <taxon>Actinomycetes</taxon>
        <taxon>Nakamurellales</taxon>
        <taxon>Nakamurellaceae</taxon>
        <taxon>Nakamurella</taxon>
    </lineage>
</organism>
<dbReference type="InterPro" id="IPR007362">
    <property type="entry name" value="DUF429"/>
</dbReference>
<gene>
    <name evidence="1" type="ORF">JL106_08785</name>
</gene>
<sequence length="252" mass="26598">MRTAGIDLAAQPERTGAALLRWAGSPGAVTAVVESVGTGVDDDAVVRLVGVAAVTGLDVPLGWPDAFVDLMAAIRSGTVEPSVAVDRDARRRLTFRRTDEVVHEVTGRRPLSVSADLIAHPAMRAAGLLARLQAAGVPVSPDGIDSAVAEVYPAASLRRWDLLPARRGPKTDPAVLGVLVDRLRAAAPWLDLAGTEPVLRRRHDAFDAVVAALVARAVQVGRSAGPAVGERDRARREGWIHLPDPAFLRDPS</sequence>